<dbReference type="InterPro" id="IPR036322">
    <property type="entry name" value="WD40_repeat_dom_sf"/>
</dbReference>
<dbReference type="Gene3D" id="2.130.10.10">
    <property type="entry name" value="YVTN repeat-like/Quinoprotein amine dehydrogenase"/>
    <property type="match status" value="3"/>
</dbReference>
<feature type="repeat" description="WD" evidence="3">
    <location>
        <begin position="558"/>
        <end position="589"/>
    </location>
</feature>
<feature type="repeat" description="WD" evidence="3">
    <location>
        <begin position="1053"/>
        <end position="1078"/>
    </location>
</feature>
<accession>A0A1L9QXY5</accession>
<dbReference type="InterPro" id="IPR019775">
    <property type="entry name" value="WD40_repeat_CS"/>
</dbReference>
<feature type="repeat" description="WD" evidence="3">
    <location>
        <begin position="965"/>
        <end position="999"/>
    </location>
</feature>
<evidence type="ECO:0000256" key="3">
    <source>
        <dbReference type="PROSITE-ProRule" id="PRU00221"/>
    </source>
</evidence>
<dbReference type="Gene3D" id="3.40.50.300">
    <property type="entry name" value="P-loop containing nucleotide triphosphate hydrolases"/>
    <property type="match status" value="1"/>
</dbReference>
<keyword evidence="4" id="KW-0812">Transmembrane</keyword>
<proteinExistence type="predicted"/>
<gene>
    <name evidence="5" type="ORF">BI308_00715</name>
</gene>
<feature type="repeat" description="WD" evidence="3">
    <location>
        <begin position="1087"/>
        <end position="1121"/>
    </location>
</feature>
<sequence>MSIYQVGGSLRKDSSSYIQRQADTQLYNALKKGEFCYVLNSRQMGKSSLLVRTRYQLEQEGWKCATVDLTSIGSEHITPEQWYKGIVSELRRGFKLFKTFNLKEWWKTQESLSITQRLTQFIYDILFATFEQENLVIFIDEIDSILSLPFPINDFFAFIRFCYNQRALEPDYNRLTFAIFGVATPSDLIADPSRTPFNIGTAIELNGFTFSEMQPLAQELSANHLNLNRIIKRVLYWTNGQPFLSQKLFKTLAQVSEEIDEKSAKLLAGNEELWVEQVVREKILDQWQSQDEPEHLKTIRDRLLDNPQHSARLLSVYQRILQGERVHNDDSWEQIELILSGLAIKEKGVLRVKTRIYEQIFNQDWVREQLNDLRPYSQMLQAWSISGQTDTSRLLRGQALQDAQVWAQGKRLSNEDYQFLSASVEVDRQAVQTALEADRTKEVEARLKQEQHLAHLQRQFLWVLSLALLIASGLGILAFWQFRQARLSEQQARISEIRALVSSSRGLLIADKKLLALVEGIKAKRRLHSLNNSSSTLNQQVDRILEQGIYEIVEANILSGNQAGIPELDFSPDGQLIATAIADHTLKLWTPEGALLKTLQGHQAPVIAVTFSPNSQILASAAMDNTLKLWTREGELLKTLTGHTNIIFGIAFSPDGQTLASACRDGTVKLWTLEGQLLKTLPHESGVRTVRFSPDGQILASGSEDRTIILWTLEGKRQATLNGHQNAITDIVFSPDGQTLASSSLDQTIKLWNLASPHPQELRTLEGHQGQIWNLRFSPQGKILASASDDRTVKIWTVEGTEIATLVGHRSRIRALDFSPDGQTLASGSADTRVKLWRLSHPLQTIFAESDRQNQTLVSQDGRQLPLLDLTETLNHWQSSPESLTGSYPHKIGVWKNEHSDGQVKTTAGQVWRRDAGLRLAVAGKNDGVRKVSFSQDRQMVLPLYGSNNGTIEIQRLDGSIVSVLQGHQSIVWGTDFSPDSQLVATASSDATVKLWHVDGRLLKTLDGHQASVFDVAFSPDGEFLVSVGQDQTIRLWNLETFAVQVFQADRGLHSVDVSPDGRSIAVGTLDNAVELWDREGRRSHVLSGHEGAVTALQFSPDGQLLISRSSDRKVIVWNMDDILTANPLDLGCDWVRDYLVNSLNGEEGDRGVCG</sequence>
<dbReference type="SMART" id="SM00320">
    <property type="entry name" value="WD40"/>
    <property type="match status" value="11"/>
</dbReference>
<feature type="repeat" description="WD" evidence="3">
    <location>
        <begin position="1006"/>
        <end position="1041"/>
    </location>
</feature>
<dbReference type="InterPro" id="IPR027417">
    <property type="entry name" value="P-loop_NTPase"/>
</dbReference>
<evidence type="ECO:0000313" key="5">
    <source>
        <dbReference type="EMBL" id="OJJ27523.1"/>
    </source>
</evidence>
<reference evidence="5" key="1">
    <citation type="submission" date="2016-10" db="EMBL/GenBank/DDBJ databases">
        <title>CRISPR-Cas defence system in Roseofilum reptotaenium: evidence of a bacteriophage-cyanobacterium arms race in the coral black band disease.</title>
        <authorList>
            <person name="Buerger P."/>
            <person name="Wood-Charlson E.M."/>
            <person name="Weynberg K.D."/>
            <person name="Willis B."/>
            <person name="Van Oppen M.J."/>
        </authorList>
    </citation>
    <scope>NUCLEOTIDE SEQUENCE [LARGE SCALE GENOMIC DNA]</scope>
    <source>
        <strain evidence="5">AO1-A</strain>
    </source>
</reference>
<dbReference type="PROSITE" id="PS50082">
    <property type="entry name" value="WD_REPEATS_2"/>
    <property type="match status" value="11"/>
</dbReference>
<dbReference type="PANTHER" id="PTHR19879">
    <property type="entry name" value="TRANSCRIPTION INITIATION FACTOR TFIID"/>
    <property type="match status" value="1"/>
</dbReference>
<feature type="repeat" description="WD" evidence="3">
    <location>
        <begin position="680"/>
        <end position="721"/>
    </location>
</feature>
<dbReference type="Pfam" id="PF00400">
    <property type="entry name" value="WD40"/>
    <property type="match status" value="11"/>
</dbReference>
<evidence type="ECO:0000256" key="2">
    <source>
        <dbReference type="ARBA" id="ARBA00022737"/>
    </source>
</evidence>
<dbReference type="STRING" id="1925591.BI308_00715"/>
<evidence type="ECO:0000256" key="4">
    <source>
        <dbReference type="SAM" id="Phobius"/>
    </source>
</evidence>
<evidence type="ECO:0000256" key="1">
    <source>
        <dbReference type="ARBA" id="ARBA00022574"/>
    </source>
</evidence>
<dbReference type="SUPFAM" id="SSF52540">
    <property type="entry name" value="P-loop containing nucleoside triphosphate hydrolases"/>
    <property type="match status" value="1"/>
</dbReference>
<name>A0A1L9QXY5_9CYAN</name>
<protein>
    <submittedName>
        <fullName evidence="5">Uncharacterized protein</fullName>
    </submittedName>
</protein>
<keyword evidence="2" id="KW-0677">Repeat</keyword>
<organism evidence="5 6">
    <name type="scientific">Roseofilum reptotaenium AO1-A</name>
    <dbReference type="NCBI Taxonomy" id="1925591"/>
    <lineage>
        <taxon>Bacteria</taxon>
        <taxon>Bacillati</taxon>
        <taxon>Cyanobacteriota</taxon>
        <taxon>Cyanophyceae</taxon>
        <taxon>Desertifilales</taxon>
        <taxon>Desertifilaceae</taxon>
        <taxon>Roseofilum</taxon>
    </lineage>
</organism>
<feature type="repeat" description="WD" evidence="3">
    <location>
        <begin position="640"/>
        <end position="674"/>
    </location>
</feature>
<dbReference type="PROSITE" id="PS50294">
    <property type="entry name" value="WD_REPEATS_REGION"/>
    <property type="match status" value="10"/>
</dbReference>
<keyword evidence="6" id="KW-1185">Reference proteome</keyword>
<dbReference type="PANTHER" id="PTHR19879:SF9">
    <property type="entry name" value="TRANSCRIPTION INITIATION FACTOR TFIID SUBUNIT 5"/>
    <property type="match status" value="1"/>
</dbReference>
<dbReference type="CDD" id="cd00200">
    <property type="entry name" value="WD40"/>
    <property type="match status" value="2"/>
</dbReference>
<dbReference type="AlphaFoldDB" id="A0A1L9QXY5"/>
<keyword evidence="4" id="KW-1133">Transmembrane helix</keyword>
<dbReference type="PRINTS" id="PR00320">
    <property type="entry name" value="GPROTEINBRPT"/>
</dbReference>
<dbReference type="InterPro" id="IPR001680">
    <property type="entry name" value="WD40_rpt"/>
</dbReference>
<feature type="repeat" description="WD" evidence="3">
    <location>
        <begin position="721"/>
        <end position="756"/>
    </location>
</feature>
<keyword evidence="1 3" id="KW-0853">WD repeat</keyword>
<dbReference type="Proteomes" id="UP000183940">
    <property type="component" value="Unassembled WGS sequence"/>
</dbReference>
<evidence type="ECO:0000313" key="6">
    <source>
        <dbReference type="Proteomes" id="UP000183940"/>
    </source>
</evidence>
<dbReference type="SUPFAM" id="SSF50978">
    <property type="entry name" value="WD40 repeat-like"/>
    <property type="match status" value="2"/>
</dbReference>
<dbReference type="PROSITE" id="PS00678">
    <property type="entry name" value="WD_REPEATS_1"/>
    <property type="match status" value="2"/>
</dbReference>
<feature type="repeat" description="WD" evidence="3">
    <location>
        <begin position="599"/>
        <end position="630"/>
    </location>
</feature>
<feature type="repeat" description="WD" evidence="3">
    <location>
        <begin position="765"/>
        <end position="806"/>
    </location>
</feature>
<keyword evidence="4" id="KW-0472">Membrane</keyword>
<dbReference type="Pfam" id="PF14516">
    <property type="entry name" value="AAA_35"/>
    <property type="match status" value="1"/>
</dbReference>
<comment type="caution">
    <text evidence="5">The sequence shown here is derived from an EMBL/GenBank/DDBJ whole genome shotgun (WGS) entry which is preliminary data.</text>
</comment>
<dbReference type="EMBL" id="MLAW01000001">
    <property type="protein sequence ID" value="OJJ27523.1"/>
    <property type="molecule type" value="Genomic_DNA"/>
</dbReference>
<feature type="transmembrane region" description="Helical" evidence="4">
    <location>
        <begin position="460"/>
        <end position="480"/>
    </location>
</feature>
<dbReference type="InterPro" id="IPR015943">
    <property type="entry name" value="WD40/YVTN_repeat-like_dom_sf"/>
</dbReference>
<dbReference type="InterPro" id="IPR020472">
    <property type="entry name" value="WD40_PAC1"/>
</dbReference>
<feature type="repeat" description="WD" evidence="3">
    <location>
        <begin position="806"/>
        <end position="840"/>
    </location>
</feature>